<evidence type="ECO:0000259" key="1">
    <source>
        <dbReference type="Pfam" id="PF20266"/>
    </source>
</evidence>
<name>A0A1S3IGW2_LINAN</name>
<feature type="domain" description="Mab-21-like HhH/H2TH-like" evidence="1">
    <location>
        <begin position="66"/>
        <end position="164"/>
    </location>
</feature>
<accession>A0A1S3IGW2</accession>
<dbReference type="GeneID" id="106163928"/>
<organism evidence="2 3">
    <name type="scientific">Lingula anatina</name>
    <name type="common">Brachiopod</name>
    <name type="synonym">Lingula unguis</name>
    <dbReference type="NCBI Taxonomy" id="7574"/>
    <lineage>
        <taxon>Eukaryota</taxon>
        <taxon>Metazoa</taxon>
        <taxon>Spiralia</taxon>
        <taxon>Lophotrochozoa</taxon>
        <taxon>Brachiopoda</taxon>
        <taxon>Linguliformea</taxon>
        <taxon>Lingulata</taxon>
        <taxon>Lingulida</taxon>
        <taxon>Linguloidea</taxon>
        <taxon>Lingulidae</taxon>
        <taxon>Lingula</taxon>
    </lineage>
</organism>
<reference evidence="3" key="1">
    <citation type="submission" date="2025-08" db="UniProtKB">
        <authorList>
            <consortium name="RefSeq"/>
        </authorList>
    </citation>
    <scope>IDENTIFICATION</scope>
    <source>
        <tissue evidence="3">Gonads</tissue>
    </source>
</reference>
<keyword evidence="2" id="KW-1185">Reference proteome</keyword>
<dbReference type="Proteomes" id="UP000085678">
    <property type="component" value="Unplaced"/>
</dbReference>
<dbReference type="RefSeq" id="XP_013397101.1">
    <property type="nucleotide sequence ID" value="XM_013541647.1"/>
</dbReference>
<evidence type="ECO:0000313" key="2">
    <source>
        <dbReference type="Proteomes" id="UP000085678"/>
    </source>
</evidence>
<gene>
    <name evidence="3" type="primary">LOC106163928</name>
</gene>
<dbReference type="OrthoDB" id="5968689at2759"/>
<evidence type="ECO:0000313" key="3">
    <source>
        <dbReference type="RefSeq" id="XP_013397101.1"/>
    </source>
</evidence>
<dbReference type="KEGG" id="lak:106163928"/>
<dbReference type="InParanoid" id="A0A1S3IGW2"/>
<dbReference type="PANTHER" id="PTHR10656">
    <property type="entry name" value="CELL FATE DETERMINING PROTEIN MAB21-RELATED"/>
    <property type="match status" value="1"/>
</dbReference>
<dbReference type="SMART" id="SM01265">
    <property type="entry name" value="Mab-21"/>
    <property type="match status" value="1"/>
</dbReference>
<proteinExistence type="predicted"/>
<sequence length="177" mass="20673">MVEGFTPFPSNIQWPHHKAKWPSPAKADDIRRIGVQKVAKKNFDWMVSFVKAEKKLIENIDSDGGCRKKSHRIMKKLNEDVWCDTTSRVITSYCLKNILFWECEDSPSSEDWSVDKLSIRVTSMIERVKKAAQARRLTMYFNPAVNLLQDKDCRELDIAVKKISDFMLRPQSFFEKL</sequence>
<protein>
    <submittedName>
        <fullName evidence="3">Protein mab-21-like 3</fullName>
    </submittedName>
</protein>
<dbReference type="AlphaFoldDB" id="A0A1S3IGW2"/>
<dbReference type="InterPro" id="IPR046906">
    <property type="entry name" value="Mab-21_HhH/H2TH-like"/>
</dbReference>
<dbReference type="Gene3D" id="1.10.1410.40">
    <property type="match status" value="1"/>
</dbReference>
<dbReference type="InterPro" id="IPR024810">
    <property type="entry name" value="MAB21L/cGLR"/>
</dbReference>
<dbReference type="Pfam" id="PF20266">
    <property type="entry name" value="Mab-21_C"/>
    <property type="match status" value="1"/>
</dbReference>
<dbReference type="PANTHER" id="PTHR10656:SF30">
    <property type="entry name" value="PROTEIN MAB-21-LIKE 3"/>
    <property type="match status" value="1"/>
</dbReference>